<dbReference type="PANTHER" id="PTHR10668:SF105">
    <property type="entry name" value="DEHYDROGENASE-RELATED"/>
    <property type="match status" value="1"/>
</dbReference>
<dbReference type="PANTHER" id="PTHR10668">
    <property type="entry name" value="PHYTOENE DEHYDROGENASE"/>
    <property type="match status" value="1"/>
</dbReference>
<comment type="caution">
    <text evidence="1">The sequence shown here is derived from an EMBL/GenBank/DDBJ whole genome shotgun (WGS) entry which is preliminary data.</text>
</comment>
<dbReference type="SUPFAM" id="SSF51905">
    <property type="entry name" value="FAD/NAD(P)-binding domain"/>
    <property type="match status" value="1"/>
</dbReference>
<sequence>MATTVVVGAGPNGLTAACVLARAGLSVTVVEAETTVGGAARSGPVLGAGTVVDLGAACHPFGAVSPAFEALGLGAHGLEWLRPEIAAAHPMEDGEPGLLLPDLDRTADGLGNDAAAWRRLHAGPRDSIDHIVADSLGPLMRWPNHPLTMAKFGLRAPWPVTWTSRAFRTERARALFTGSAAHATLPMTAPLTSAFAVMFNSLAAVNGWPVARGGTQAIVDALVADLTAHGGRIETGRRVSDVRELGDPDVLMLDLTPRQLLRLKGLDLSPSYRRRLNRWRYGTAVHKVDLLLDGPVPWYDQRVATAGTVHVGGALAEINRAERLAATGTLPDRPFVMATQPTVVDPSRAPEGKHILWAYAHVPYGYRGPAKNPNLAGDRVIEQIERFAPGLRERIVQRVDHSPADLQAMNANLVGGSIGGGSLAGLQQVFRPVPALNPYRTGAPGVYLCSSSTPPGGGVHGMGGHNAAMTALRELGLVR</sequence>
<proteinExistence type="predicted"/>
<dbReference type="InterPro" id="IPR036188">
    <property type="entry name" value="FAD/NAD-bd_sf"/>
</dbReference>
<dbReference type="AlphaFoldDB" id="A0A3N3ZR82"/>
<protein>
    <submittedName>
        <fullName evidence="1">NAD(P)/FAD-dependent oxidoreductase</fullName>
    </submittedName>
</protein>
<keyword evidence="2" id="KW-1185">Reference proteome</keyword>
<accession>A0A3N3ZR82</accession>
<dbReference type="RefSeq" id="WP_123825433.1">
    <property type="nucleotide sequence ID" value="NZ_RKMF01000010.1"/>
</dbReference>
<reference evidence="1 2" key="1">
    <citation type="submission" date="2018-10" db="EMBL/GenBank/DDBJ databases">
        <title>Kocuria sp. M5W7-7, whole genome shotgun sequence.</title>
        <authorList>
            <person name="Tuo L."/>
        </authorList>
    </citation>
    <scope>NUCLEOTIDE SEQUENCE [LARGE SCALE GENOMIC DNA]</scope>
    <source>
        <strain evidence="1 2">M5W7-7</strain>
    </source>
</reference>
<gene>
    <name evidence="1" type="ORF">EDL96_08865</name>
</gene>
<dbReference type="Proteomes" id="UP000270616">
    <property type="component" value="Unassembled WGS sequence"/>
</dbReference>
<evidence type="ECO:0000313" key="1">
    <source>
        <dbReference type="EMBL" id="ROZ62872.1"/>
    </source>
</evidence>
<dbReference type="OrthoDB" id="833207at2"/>
<dbReference type="Gene3D" id="3.50.50.60">
    <property type="entry name" value="FAD/NAD(P)-binding domain"/>
    <property type="match status" value="2"/>
</dbReference>
<name>A0A3N3ZR82_9MICC</name>
<evidence type="ECO:0000313" key="2">
    <source>
        <dbReference type="Proteomes" id="UP000270616"/>
    </source>
</evidence>
<organism evidence="1 2">
    <name type="scientific">Kocuria soli</name>
    <dbReference type="NCBI Taxonomy" id="2485125"/>
    <lineage>
        <taxon>Bacteria</taxon>
        <taxon>Bacillati</taxon>
        <taxon>Actinomycetota</taxon>
        <taxon>Actinomycetes</taxon>
        <taxon>Micrococcales</taxon>
        <taxon>Micrococcaceae</taxon>
        <taxon>Kocuria</taxon>
    </lineage>
</organism>
<dbReference type="Pfam" id="PF13450">
    <property type="entry name" value="NAD_binding_8"/>
    <property type="match status" value="1"/>
</dbReference>
<dbReference type="EMBL" id="RKMF01000010">
    <property type="protein sequence ID" value="ROZ62872.1"/>
    <property type="molecule type" value="Genomic_DNA"/>
</dbReference>